<keyword evidence="7" id="KW-1185">Reference proteome</keyword>
<dbReference type="GO" id="GO:0051750">
    <property type="term" value="F:delta(3,5)-delta(2,4)-dienoyl-CoA isomerase activity"/>
    <property type="evidence" value="ECO:0007669"/>
    <property type="project" value="TreeGrafter"/>
</dbReference>
<dbReference type="SUPFAM" id="SSF52096">
    <property type="entry name" value="ClpP/crotonase"/>
    <property type="match status" value="1"/>
</dbReference>
<accession>A0A7J6MJB7</accession>
<evidence type="ECO:0000256" key="5">
    <source>
        <dbReference type="ARBA" id="ARBA00023235"/>
    </source>
</evidence>
<dbReference type="InterPro" id="IPR014748">
    <property type="entry name" value="Enoyl-CoA_hydra_C"/>
</dbReference>
<evidence type="ECO:0000256" key="2">
    <source>
        <dbReference type="ARBA" id="ARBA00005254"/>
    </source>
</evidence>
<evidence type="ECO:0000313" key="7">
    <source>
        <dbReference type="Proteomes" id="UP000591131"/>
    </source>
</evidence>
<dbReference type="UniPathway" id="UPA00659"/>
<dbReference type="Proteomes" id="UP000591131">
    <property type="component" value="Unassembled WGS sequence"/>
</dbReference>
<dbReference type="InterPro" id="IPR029045">
    <property type="entry name" value="ClpP/crotonase-like_dom_sf"/>
</dbReference>
<organism evidence="6 7">
    <name type="scientific">Perkinsus chesapeaki</name>
    <name type="common">Clam parasite</name>
    <name type="synonym">Perkinsus andrewsi</name>
    <dbReference type="NCBI Taxonomy" id="330153"/>
    <lineage>
        <taxon>Eukaryota</taxon>
        <taxon>Sar</taxon>
        <taxon>Alveolata</taxon>
        <taxon>Perkinsozoa</taxon>
        <taxon>Perkinsea</taxon>
        <taxon>Perkinsida</taxon>
        <taxon>Perkinsidae</taxon>
        <taxon>Perkinsus</taxon>
    </lineage>
</organism>
<dbReference type="PANTHER" id="PTHR43149:SF1">
    <property type="entry name" value="DELTA(3,5)-DELTA(2,4)-DIENOYL-COA ISOMERASE, MITOCHONDRIAL"/>
    <property type="match status" value="1"/>
</dbReference>
<dbReference type="GO" id="GO:0005739">
    <property type="term" value="C:mitochondrion"/>
    <property type="evidence" value="ECO:0007669"/>
    <property type="project" value="TreeGrafter"/>
</dbReference>
<evidence type="ECO:0000256" key="4">
    <source>
        <dbReference type="ARBA" id="ARBA00023098"/>
    </source>
</evidence>
<reference evidence="6 7" key="1">
    <citation type="submission" date="2020-04" db="EMBL/GenBank/DDBJ databases">
        <title>Perkinsus chesapeaki whole genome sequence.</title>
        <authorList>
            <person name="Bogema D.R."/>
        </authorList>
    </citation>
    <scope>NUCLEOTIDE SEQUENCE [LARGE SCALE GENOMIC DNA]</scope>
    <source>
        <strain evidence="6">ATCC PRA-425</strain>
    </source>
</reference>
<dbReference type="AlphaFoldDB" id="A0A7J6MJB7"/>
<comment type="pathway">
    <text evidence="1">Lipid metabolism; fatty acid beta-oxidation.</text>
</comment>
<dbReference type="Gene3D" id="1.10.12.10">
    <property type="entry name" value="Lyase 2-enoyl-coa Hydratase, Chain A, domain 2"/>
    <property type="match status" value="1"/>
</dbReference>
<dbReference type="EMBL" id="JAAPAO010000130">
    <property type="protein sequence ID" value="KAF4671712.1"/>
    <property type="molecule type" value="Genomic_DNA"/>
</dbReference>
<name>A0A7J6MJB7_PERCH</name>
<keyword evidence="3" id="KW-0276">Fatty acid metabolism</keyword>
<dbReference type="OrthoDB" id="14970at2759"/>
<sequence length="389" mass="42853">MYGNFPGFYIMAEYNYETLQVELKSDINVLHVALNRPKRINAFNYQMWFDIRDCFTKVNNDDRVRCVLLSGNGPKGFTAGLDLGDPSLASIFSASTDSGDADFPRLALKAGRTIMELQECLASVRKCRVPVVAAAHGIAYGAAIDLLSQVDIRIASPNVRFSIREVLVGMAADVGTLQFFPLICGNDSAVRELCYTGREFGADEAKAIGFVSKVEEDPVGAALKMCESIASNSPVAVVGTKHILEFSREAQTALQLKHNAVWNQAMILSSKDMAATINRPERAMSVLSQQTCGALELLSEQLIGIEKEVHKVETDLRSGELTPERAQHVLAQIEAGLDKLQFNGIDEIETGNLHSGKETAKHFRKELVKRAESLSQRIESIFRYLHEQA</sequence>
<keyword evidence="4" id="KW-0443">Lipid metabolism</keyword>
<dbReference type="Gene3D" id="3.90.226.10">
    <property type="entry name" value="2-enoyl-CoA Hydratase, Chain A, domain 1"/>
    <property type="match status" value="1"/>
</dbReference>
<evidence type="ECO:0000313" key="6">
    <source>
        <dbReference type="EMBL" id="KAF4671712.1"/>
    </source>
</evidence>
<dbReference type="PANTHER" id="PTHR43149">
    <property type="entry name" value="ENOYL-COA HYDRATASE"/>
    <property type="match status" value="1"/>
</dbReference>
<proteinExistence type="inferred from homology"/>
<dbReference type="InterPro" id="IPR001753">
    <property type="entry name" value="Enoyl-CoA_hydra/iso"/>
</dbReference>
<comment type="caution">
    <text evidence="6">The sequence shown here is derived from an EMBL/GenBank/DDBJ whole genome shotgun (WGS) entry which is preliminary data.</text>
</comment>
<dbReference type="InterPro" id="IPR045002">
    <property type="entry name" value="Ech1-like"/>
</dbReference>
<keyword evidence="5" id="KW-0413">Isomerase</keyword>
<gene>
    <name evidence="6" type="primary">ECH1</name>
    <name evidence="6" type="ORF">FOL47_001319</name>
</gene>
<evidence type="ECO:0000256" key="1">
    <source>
        <dbReference type="ARBA" id="ARBA00005005"/>
    </source>
</evidence>
<comment type="similarity">
    <text evidence="2">Belongs to the enoyl-CoA hydratase/isomerase family.</text>
</comment>
<dbReference type="GO" id="GO:0006635">
    <property type="term" value="P:fatty acid beta-oxidation"/>
    <property type="evidence" value="ECO:0007669"/>
    <property type="project" value="UniProtKB-UniPathway"/>
</dbReference>
<protein>
    <submittedName>
        <fullName evidence="6">Putative enoyl CoA hydratase</fullName>
    </submittedName>
</protein>
<evidence type="ECO:0000256" key="3">
    <source>
        <dbReference type="ARBA" id="ARBA00022832"/>
    </source>
</evidence>
<dbReference type="Pfam" id="PF00378">
    <property type="entry name" value="ECH_1"/>
    <property type="match status" value="1"/>
</dbReference>
<dbReference type="CDD" id="cd06558">
    <property type="entry name" value="crotonase-like"/>
    <property type="match status" value="1"/>
</dbReference>